<dbReference type="EMBL" id="JARPXR010000003">
    <property type="protein sequence ID" value="MDT2583232.1"/>
    <property type="molecule type" value="Genomic_DNA"/>
</dbReference>
<keyword evidence="1" id="KW-1133">Transmembrane helix</keyword>
<proteinExistence type="predicted"/>
<comment type="caution">
    <text evidence="2">The sequence shown here is derived from an EMBL/GenBank/DDBJ whole genome shotgun (WGS) entry which is preliminary data.</text>
</comment>
<keyword evidence="1" id="KW-0472">Membrane</keyword>
<name>A0AAJ2MJP5_9LACT</name>
<evidence type="ECO:0000256" key="1">
    <source>
        <dbReference type="SAM" id="Phobius"/>
    </source>
</evidence>
<sequence length="78" mass="9053">MNTLFNFLLLIIKGALAMYIAIFVLVLLLDLYKATYAKICKNKSFVNSFIHELKNDLYITFVKVLNPWKAVLWVISLI</sequence>
<organism evidence="2 3">
    <name type="scientific">Lactococcus petauri</name>
    <dbReference type="NCBI Taxonomy" id="1940789"/>
    <lineage>
        <taxon>Bacteria</taxon>
        <taxon>Bacillati</taxon>
        <taxon>Bacillota</taxon>
        <taxon>Bacilli</taxon>
        <taxon>Lactobacillales</taxon>
        <taxon>Streptococcaceae</taxon>
        <taxon>Lactococcus</taxon>
    </lineage>
</organism>
<protein>
    <submittedName>
        <fullName evidence="2">Uncharacterized protein</fullName>
    </submittedName>
</protein>
<dbReference type="Proteomes" id="UP001262817">
    <property type="component" value="Unassembled WGS sequence"/>
</dbReference>
<dbReference type="RefSeq" id="WP_040086209.1">
    <property type="nucleotide sequence ID" value="NZ_CP174196.1"/>
</dbReference>
<evidence type="ECO:0000313" key="2">
    <source>
        <dbReference type="EMBL" id="MDT2583232.1"/>
    </source>
</evidence>
<evidence type="ECO:0000313" key="3">
    <source>
        <dbReference type="Proteomes" id="UP001262817"/>
    </source>
</evidence>
<reference evidence="2" key="1">
    <citation type="submission" date="2023-03" db="EMBL/GenBank/DDBJ databases">
        <authorList>
            <person name="Shen W."/>
            <person name="Cai J."/>
        </authorList>
    </citation>
    <scope>NUCLEOTIDE SEQUENCE</scope>
    <source>
        <strain evidence="2">P86-2</strain>
    </source>
</reference>
<accession>A0AAJ2MJP5</accession>
<gene>
    <name evidence="2" type="ORF">P7D17_03735</name>
</gene>
<dbReference type="AlphaFoldDB" id="A0AAJ2MJP5"/>
<keyword evidence="1" id="KW-0812">Transmembrane</keyword>
<feature type="transmembrane region" description="Helical" evidence="1">
    <location>
        <begin position="6"/>
        <end position="29"/>
    </location>
</feature>